<reference evidence="3" key="1">
    <citation type="submission" date="2014-09" db="EMBL/GenBank/DDBJ databases">
        <authorList>
            <person name="Sharma Rahul"/>
            <person name="Thines Marco"/>
        </authorList>
    </citation>
    <scope>NUCLEOTIDE SEQUENCE [LARGE SCALE GENOMIC DNA]</scope>
</reference>
<evidence type="ECO:0000313" key="2">
    <source>
        <dbReference type="EMBL" id="CEG44634.1"/>
    </source>
</evidence>
<dbReference type="GO" id="GO:0004527">
    <property type="term" value="F:exonuclease activity"/>
    <property type="evidence" value="ECO:0007669"/>
    <property type="project" value="UniProtKB-KW"/>
</dbReference>
<sequence length="319" mass="36343">MVTEATTVYIHNIYVPVNASERSHFYRSLPTEFDQNSHHLVLGDLNVAIDPILDSRGVTSASDTSRGYLLSWLSTLHVTDAWRLRFPCRRLFSGPTPRINRLDYVFISDNWVDSRFEEARYFQAPHSGDHLALRVTLGTPSRRPLPAYWRLNPTTLQDDAVRQTIIQDIRQLQRTTRHTSSPGLVWEGWKRRIKSLLQLAQAKAGDQENDILPEPLTEAITAVESLEQVLADRRWEDDFDYHAHQMEASTAAFFRPPSPILRSTAVTSVVLPDGSECDDPADISDQFRQHWGIIFGDERFAGDEPPTPSFMKQASKSND</sequence>
<dbReference type="InterPro" id="IPR036691">
    <property type="entry name" value="Endo/exonu/phosph_ase_sf"/>
</dbReference>
<feature type="region of interest" description="Disordered" evidence="1">
    <location>
        <begin position="298"/>
        <end position="319"/>
    </location>
</feature>
<accession>A0A0P1AVD5</accession>
<dbReference type="OrthoDB" id="77756at2759"/>
<proteinExistence type="predicted"/>
<keyword evidence="2" id="KW-0269">Exonuclease</keyword>
<dbReference type="GeneID" id="36396035"/>
<dbReference type="EMBL" id="CCYD01001204">
    <property type="protein sequence ID" value="CEG44634.1"/>
    <property type="molecule type" value="Genomic_DNA"/>
</dbReference>
<protein>
    <submittedName>
        <fullName evidence="2">Endonuclease/exonuclease/phosphatase</fullName>
    </submittedName>
</protein>
<dbReference type="SUPFAM" id="SSF56219">
    <property type="entry name" value="DNase I-like"/>
    <property type="match status" value="1"/>
</dbReference>
<dbReference type="GO" id="GO:0004519">
    <property type="term" value="F:endonuclease activity"/>
    <property type="evidence" value="ECO:0007669"/>
    <property type="project" value="UniProtKB-KW"/>
</dbReference>
<name>A0A0P1AVD5_PLAHL</name>
<dbReference type="Gene3D" id="3.60.10.10">
    <property type="entry name" value="Endonuclease/exonuclease/phosphatase"/>
    <property type="match status" value="1"/>
</dbReference>
<evidence type="ECO:0000256" key="1">
    <source>
        <dbReference type="SAM" id="MobiDB-lite"/>
    </source>
</evidence>
<keyword evidence="2" id="KW-0378">Hydrolase</keyword>
<organism evidence="2 3">
    <name type="scientific">Plasmopara halstedii</name>
    <name type="common">Downy mildew of sunflower</name>
    <dbReference type="NCBI Taxonomy" id="4781"/>
    <lineage>
        <taxon>Eukaryota</taxon>
        <taxon>Sar</taxon>
        <taxon>Stramenopiles</taxon>
        <taxon>Oomycota</taxon>
        <taxon>Peronosporomycetes</taxon>
        <taxon>Peronosporales</taxon>
        <taxon>Peronosporaceae</taxon>
        <taxon>Plasmopara</taxon>
    </lineage>
</organism>
<feature type="compositionally biased region" description="Polar residues" evidence="1">
    <location>
        <begin position="310"/>
        <end position="319"/>
    </location>
</feature>
<keyword evidence="3" id="KW-1185">Reference proteome</keyword>
<dbReference type="AlphaFoldDB" id="A0A0P1AVD5"/>
<evidence type="ECO:0000313" key="3">
    <source>
        <dbReference type="Proteomes" id="UP000054928"/>
    </source>
</evidence>
<dbReference type="Proteomes" id="UP000054928">
    <property type="component" value="Unassembled WGS sequence"/>
</dbReference>
<keyword evidence="2" id="KW-0255">Endonuclease</keyword>
<keyword evidence="2" id="KW-0540">Nuclease</keyword>
<dbReference type="RefSeq" id="XP_024581003.1">
    <property type="nucleotide sequence ID" value="XM_024730757.1"/>
</dbReference>